<keyword evidence="2" id="KW-1185">Reference proteome</keyword>
<evidence type="ECO:0000313" key="1">
    <source>
        <dbReference type="EMBL" id="EFH10040.1"/>
    </source>
</evidence>
<dbReference type="AlphaFoldDB" id="D5RRN2"/>
<dbReference type="EMBL" id="ADVL01000709">
    <property type="protein sequence ID" value="EFH10040.1"/>
    <property type="molecule type" value="Genomic_DNA"/>
</dbReference>
<comment type="caution">
    <text evidence="1">The sequence shown here is derived from an EMBL/GenBank/DDBJ whole genome shotgun (WGS) entry which is preliminary data.</text>
</comment>
<dbReference type="OrthoDB" id="456767at2"/>
<gene>
    <name evidence="1" type="ORF">HMPREF0731_3744</name>
</gene>
<dbReference type="Proteomes" id="UP000005324">
    <property type="component" value="Unassembled WGS sequence"/>
</dbReference>
<protein>
    <submittedName>
        <fullName evidence="1">Uncharacterized protein</fullName>
    </submittedName>
</protein>
<evidence type="ECO:0000313" key="2">
    <source>
        <dbReference type="Proteomes" id="UP000005324"/>
    </source>
</evidence>
<name>D5RRN2_9PROT</name>
<proteinExistence type="predicted"/>
<organism evidence="1 2">
    <name type="scientific">Pseudoroseomonas cervicalis ATCC 49957</name>
    <dbReference type="NCBI Taxonomy" id="525371"/>
    <lineage>
        <taxon>Bacteria</taxon>
        <taxon>Pseudomonadati</taxon>
        <taxon>Pseudomonadota</taxon>
        <taxon>Alphaproteobacteria</taxon>
        <taxon>Acetobacterales</taxon>
        <taxon>Roseomonadaceae</taxon>
        <taxon>Roseomonas</taxon>
    </lineage>
</organism>
<sequence>MPDAAAPVLRLKTSSGLGNRMFQCLFAYRLAAELGVEVTGDGVPEWGIAHAEVALPRPSVFLQGHRPSLLGLKRLVRLGLLRGIETNCLACRLELLPPREAAQALFRDQGAEPLPLPPDALLINVRAAEILDGRHKDYRPLPIAFYERLLRETKLRPVFMGQLSDDPYSQALRARFPQAEFHASRGAMADFATLRAARHVAMAVSTFSWLGCWLSEAQTIHMPLIGFFHPKRRPEVDLFPVEETRYRFHAFPADAWTGSAEQLRQTIEGAEAGKRVSARYVAGLVHGIQWPEPAAAPPG</sequence>
<accession>D5RRN2</accession>
<dbReference type="HOGENOM" id="CLU_930279_0_0_5"/>
<reference evidence="1 2" key="1">
    <citation type="submission" date="2010-04" db="EMBL/GenBank/DDBJ databases">
        <authorList>
            <person name="Qin X."/>
            <person name="Bachman B."/>
            <person name="Battles P."/>
            <person name="Bell A."/>
            <person name="Bess C."/>
            <person name="Bickham C."/>
            <person name="Chaboub L."/>
            <person name="Chen D."/>
            <person name="Coyle M."/>
            <person name="Deiros D.R."/>
            <person name="Dinh H."/>
            <person name="Forbes L."/>
            <person name="Fowler G."/>
            <person name="Francisco L."/>
            <person name="Fu Q."/>
            <person name="Gubbala S."/>
            <person name="Hale W."/>
            <person name="Han Y."/>
            <person name="Hemphill L."/>
            <person name="Highlander S.K."/>
            <person name="Hirani K."/>
            <person name="Hogues M."/>
            <person name="Jackson L."/>
            <person name="Jakkamsetti A."/>
            <person name="Javaid M."/>
            <person name="Jiang H."/>
            <person name="Korchina V."/>
            <person name="Kovar C."/>
            <person name="Lara F."/>
            <person name="Lee S."/>
            <person name="Mata R."/>
            <person name="Mathew T."/>
            <person name="Moen C."/>
            <person name="Morales K."/>
            <person name="Munidasa M."/>
            <person name="Nazareth L."/>
            <person name="Ngo R."/>
            <person name="Nguyen L."/>
            <person name="Okwuonu G."/>
            <person name="Ongeri F."/>
            <person name="Patil S."/>
            <person name="Petrosino J."/>
            <person name="Pham C."/>
            <person name="Pham P."/>
            <person name="Pu L.-L."/>
            <person name="Puazo M."/>
            <person name="Raj R."/>
            <person name="Reid J."/>
            <person name="Rouhana J."/>
            <person name="Saada N."/>
            <person name="Shang Y."/>
            <person name="Simmons D."/>
            <person name="Thornton R."/>
            <person name="Warren J."/>
            <person name="Weissenberger G."/>
            <person name="Zhang J."/>
            <person name="Zhang L."/>
            <person name="Zhou C."/>
            <person name="Zhu D."/>
            <person name="Muzny D."/>
            <person name="Worley K."/>
            <person name="Gibbs R."/>
        </authorList>
    </citation>
    <scope>NUCLEOTIDE SEQUENCE [LARGE SCALE GENOMIC DNA]</scope>
    <source>
        <strain evidence="1 2">ATCC 49957</strain>
    </source>
</reference>
<dbReference type="RefSeq" id="WP_007002774.1">
    <property type="nucleotide sequence ID" value="NZ_GG770777.1"/>
</dbReference>